<feature type="transmembrane region" description="Helical" evidence="2">
    <location>
        <begin position="104"/>
        <end position="120"/>
    </location>
</feature>
<comment type="caution">
    <text evidence="3">The sequence shown here is derived from an EMBL/GenBank/DDBJ whole genome shotgun (WGS) entry which is preliminary data.</text>
</comment>
<keyword evidence="2" id="KW-1133">Transmembrane helix</keyword>
<evidence type="ECO:0000313" key="4">
    <source>
        <dbReference type="Proteomes" id="UP001611162"/>
    </source>
</evidence>
<feature type="transmembrane region" description="Helical" evidence="2">
    <location>
        <begin position="76"/>
        <end position="98"/>
    </location>
</feature>
<protein>
    <submittedName>
        <fullName evidence="3">Uncharacterized protein</fullName>
    </submittedName>
</protein>
<dbReference type="EMBL" id="JBIRRB010000020">
    <property type="protein sequence ID" value="MFI0915295.1"/>
    <property type="molecule type" value="Genomic_DNA"/>
</dbReference>
<organism evidence="3 4">
    <name type="scientific">Streptomyces abikoensis</name>
    <dbReference type="NCBI Taxonomy" id="97398"/>
    <lineage>
        <taxon>Bacteria</taxon>
        <taxon>Bacillati</taxon>
        <taxon>Actinomycetota</taxon>
        <taxon>Actinomycetes</taxon>
        <taxon>Kitasatosporales</taxon>
        <taxon>Streptomycetaceae</taxon>
        <taxon>Streptomyces</taxon>
    </lineage>
</organism>
<evidence type="ECO:0000256" key="2">
    <source>
        <dbReference type="SAM" id="Phobius"/>
    </source>
</evidence>
<dbReference type="Proteomes" id="UP001611162">
    <property type="component" value="Unassembled WGS sequence"/>
</dbReference>
<evidence type="ECO:0000313" key="3">
    <source>
        <dbReference type="EMBL" id="MFI0915295.1"/>
    </source>
</evidence>
<name>A0ABW7TEW1_9ACTN</name>
<sequence>MIRTRSKTPHATVTQPTPPSGKSAGLTACALFRASHPAEPATWSDQEINDYLDASALDAHRLTYRAHRAAARTGRALHHTLMAATPALTLALIATALFALMAHQLALVPAAALALAALLAEHHRADRSNRPVTDCPLCARASRRATHHQENPR</sequence>
<keyword evidence="2" id="KW-0812">Transmembrane</keyword>
<evidence type="ECO:0000256" key="1">
    <source>
        <dbReference type="SAM" id="MobiDB-lite"/>
    </source>
</evidence>
<keyword evidence="4" id="KW-1185">Reference proteome</keyword>
<reference evidence="3 4" key="1">
    <citation type="submission" date="2024-10" db="EMBL/GenBank/DDBJ databases">
        <title>The Natural Products Discovery Center: Release of the First 8490 Sequenced Strains for Exploring Actinobacteria Biosynthetic Diversity.</title>
        <authorList>
            <person name="Kalkreuter E."/>
            <person name="Kautsar S.A."/>
            <person name="Yang D."/>
            <person name="Bader C.D."/>
            <person name="Teijaro C.N."/>
            <person name="Fluegel L."/>
            <person name="Davis C.M."/>
            <person name="Simpson J.R."/>
            <person name="Lauterbach L."/>
            <person name="Steele A.D."/>
            <person name="Gui C."/>
            <person name="Meng S."/>
            <person name="Li G."/>
            <person name="Viehrig K."/>
            <person name="Ye F."/>
            <person name="Su P."/>
            <person name="Kiefer A.F."/>
            <person name="Nichols A."/>
            <person name="Cepeda A.J."/>
            <person name="Yan W."/>
            <person name="Fan B."/>
            <person name="Jiang Y."/>
            <person name="Adhikari A."/>
            <person name="Zheng C.-J."/>
            <person name="Schuster L."/>
            <person name="Cowan T.M."/>
            <person name="Smanski M.J."/>
            <person name="Chevrette M.G."/>
            <person name="De Carvalho L.P.S."/>
            <person name="Shen B."/>
        </authorList>
    </citation>
    <scope>NUCLEOTIDE SEQUENCE [LARGE SCALE GENOMIC DNA]</scope>
    <source>
        <strain evidence="3 4">NPDC020979</strain>
    </source>
</reference>
<gene>
    <name evidence="3" type="ORF">ACH4TF_33415</name>
</gene>
<accession>A0ABW7TEW1</accession>
<keyword evidence="2" id="KW-0472">Membrane</keyword>
<feature type="region of interest" description="Disordered" evidence="1">
    <location>
        <begin position="1"/>
        <end position="22"/>
    </location>
</feature>
<proteinExistence type="predicted"/>
<dbReference type="RefSeq" id="WP_397614886.1">
    <property type="nucleotide sequence ID" value="NZ_JBIRRB010000020.1"/>
</dbReference>